<proteinExistence type="predicted"/>
<comment type="caution">
    <text evidence="2">The sequence shown here is derived from an EMBL/GenBank/DDBJ whole genome shotgun (WGS) entry which is preliminary data.</text>
</comment>
<evidence type="ECO:0000313" key="2">
    <source>
        <dbReference type="EMBL" id="HAT4307675.1"/>
    </source>
</evidence>
<feature type="transmembrane region" description="Helical" evidence="1">
    <location>
        <begin position="18"/>
        <end position="38"/>
    </location>
</feature>
<keyword evidence="1" id="KW-0472">Membrane</keyword>
<reference evidence="2" key="1">
    <citation type="journal article" date="2018" name="Genome Biol.">
        <title>SKESA: strategic k-mer extension for scrupulous assemblies.</title>
        <authorList>
            <person name="Souvorov A."/>
            <person name="Agarwala R."/>
            <person name="Lipman D.J."/>
        </authorList>
    </citation>
    <scope>NUCLEOTIDE SEQUENCE</scope>
    <source>
        <strain evidence="2">C8</strain>
    </source>
</reference>
<keyword evidence="1" id="KW-1133">Transmembrane helix</keyword>
<name>A0A8H9QWU9_CLOPF</name>
<dbReference type="AlphaFoldDB" id="A0A8H9QWU9"/>
<organism evidence="2">
    <name type="scientific">Clostridium perfringens</name>
    <dbReference type="NCBI Taxonomy" id="1502"/>
    <lineage>
        <taxon>Bacteria</taxon>
        <taxon>Bacillati</taxon>
        <taxon>Bacillota</taxon>
        <taxon>Clostridia</taxon>
        <taxon>Eubacteriales</taxon>
        <taxon>Clostridiaceae</taxon>
        <taxon>Clostridium</taxon>
    </lineage>
</organism>
<keyword evidence="1" id="KW-0812">Transmembrane</keyword>
<dbReference type="Proteomes" id="UP000859547">
    <property type="component" value="Unassembled WGS sequence"/>
</dbReference>
<gene>
    <name evidence="2" type="ORF">I9080_001465</name>
</gene>
<dbReference type="EMBL" id="DACTCB010000006">
    <property type="protein sequence ID" value="HAT4307675.1"/>
    <property type="molecule type" value="Genomic_DNA"/>
</dbReference>
<accession>A0A8H9QWU9</accession>
<sequence length="47" mass="5390">MFSFIFVLGNILNSKDEAIIFIGLDTILTIIFCTYTVIDKVDKNFNE</sequence>
<protein>
    <submittedName>
        <fullName evidence="2">Uncharacterized protein</fullName>
    </submittedName>
</protein>
<evidence type="ECO:0000256" key="1">
    <source>
        <dbReference type="SAM" id="Phobius"/>
    </source>
</evidence>
<reference evidence="2" key="2">
    <citation type="submission" date="2020-07" db="EMBL/GenBank/DDBJ databases">
        <authorList>
            <consortium name="NCBI Pathogen Detection Project"/>
        </authorList>
    </citation>
    <scope>NUCLEOTIDE SEQUENCE</scope>
    <source>
        <strain evidence="2">C8</strain>
    </source>
</reference>